<name>A0A2Z6G9F3_9PROT</name>
<accession>A0A2Z6G9F3</accession>
<feature type="region of interest" description="Disordered" evidence="1">
    <location>
        <begin position="77"/>
        <end position="100"/>
    </location>
</feature>
<dbReference type="OrthoDB" id="9181795at2"/>
<reference evidence="2 3" key="1">
    <citation type="submission" date="2018-06" db="EMBL/GenBank/DDBJ databases">
        <title>OYT1 Genome Sequencing.</title>
        <authorList>
            <person name="Kato S."/>
            <person name="Itoh T."/>
            <person name="Ohkuma M."/>
        </authorList>
    </citation>
    <scope>NUCLEOTIDE SEQUENCE [LARGE SCALE GENOMIC DNA]</scope>
    <source>
        <strain evidence="2 3">OYT1</strain>
    </source>
</reference>
<dbReference type="KEGG" id="fam:OYT1_ch0451"/>
<evidence type="ECO:0000313" key="3">
    <source>
        <dbReference type="Proteomes" id="UP000033070"/>
    </source>
</evidence>
<organism evidence="2 3">
    <name type="scientific">Ferriphaselus amnicola</name>
    <dbReference type="NCBI Taxonomy" id="1188319"/>
    <lineage>
        <taxon>Bacteria</taxon>
        <taxon>Pseudomonadati</taxon>
        <taxon>Pseudomonadota</taxon>
        <taxon>Betaproteobacteria</taxon>
        <taxon>Nitrosomonadales</taxon>
        <taxon>Gallionellaceae</taxon>
        <taxon>Ferriphaselus</taxon>
    </lineage>
</organism>
<dbReference type="Proteomes" id="UP000033070">
    <property type="component" value="Chromosome"/>
</dbReference>
<dbReference type="STRING" id="1188319.OYT1_00301"/>
<evidence type="ECO:0000313" key="2">
    <source>
        <dbReference type="EMBL" id="BBE50024.1"/>
    </source>
</evidence>
<gene>
    <name evidence="2" type="ORF">OYT1_ch0451</name>
</gene>
<sequence length="100" mass="10956">MRTIECVCISLGICIASHSHAQELGRLLYTPEQRQQLERGKATTSSSPMLNGIVQKHGSGRTIWLDNQAELHASDVQPDSQPFAQSGHPAVRIKVGERVP</sequence>
<proteinExistence type="predicted"/>
<dbReference type="EMBL" id="AP018738">
    <property type="protein sequence ID" value="BBE50024.1"/>
    <property type="molecule type" value="Genomic_DNA"/>
</dbReference>
<keyword evidence="3" id="KW-1185">Reference proteome</keyword>
<evidence type="ECO:0000256" key="1">
    <source>
        <dbReference type="SAM" id="MobiDB-lite"/>
    </source>
</evidence>
<protein>
    <submittedName>
        <fullName evidence="2">Uncharacterized protein</fullName>
    </submittedName>
</protein>
<dbReference type="RefSeq" id="WP_062625537.1">
    <property type="nucleotide sequence ID" value="NZ_AP018738.1"/>
</dbReference>
<dbReference type="AlphaFoldDB" id="A0A2Z6G9F3"/>